<dbReference type="InterPro" id="IPR001304">
    <property type="entry name" value="C-type_lectin-like"/>
</dbReference>
<protein>
    <recommendedName>
        <fullName evidence="2">C-type lectin domain-containing protein</fullName>
    </recommendedName>
</protein>
<dbReference type="PROSITE" id="PS00615">
    <property type="entry name" value="C_TYPE_LECTIN_1"/>
    <property type="match status" value="1"/>
</dbReference>
<sequence length="235" mass="26180">MANTKEYFLMAAWLSVASATTAFSTTSWLRHPRTMTTDVSSAMSVPAVSTAACSDACGRLEDCFRFCFNVITAKCYVTGLVTSPVPDGDTEASMECYVRADCPTARGYSMYSGRCLRLMSTSMTYWDARDRCAADGAHLYHYKSLVKDRQPAVDLMAGSRYLLWVGADDLVTEGTFVWSDGSLLPTDSEVWASWDDQPNNLDDTQHCASLRTRVYELYDNTCSDMQKFVCQVDVF</sequence>
<evidence type="ECO:0000313" key="3">
    <source>
        <dbReference type="EMBL" id="KAK7505646.1"/>
    </source>
</evidence>
<dbReference type="InterPro" id="IPR016187">
    <property type="entry name" value="CTDL_fold"/>
</dbReference>
<dbReference type="InterPro" id="IPR016186">
    <property type="entry name" value="C-type_lectin-like/link_sf"/>
</dbReference>
<dbReference type="Proteomes" id="UP001519460">
    <property type="component" value="Unassembled WGS sequence"/>
</dbReference>
<reference evidence="3 4" key="1">
    <citation type="journal article" date="2023" name="Sci. Data">
        <title>Genome assembly of the Korean intertidal mud-creeper Batillaria attramentaria.</title>
        <authorList>
            <person name="Patra A.K."/>
            <person name="Ho P.T."/>
            <person name="Jun S."/>
            <person name="Lee S.J."/>
            <person name="Kim Y."/>
            <person name="Won Y.J."/>
        </authorList>
    </citation>
    <scope>NUCLEOTIDE SEQUENCE [LARGE SCALE GENOMIC DNA]</scope>
    <source>
        <strain evidence="3">Wonlab-2016</strain>
    </source>
</reference>
<evidence type="ECO:0000313" key="4">
    <source>
        <dbReference type="Proteomes" id="UP001519460"/>
    </source>
</evidence>
<evidence type="ECO:0000259" key="2">
    <source>
        <dbReference type="PROSITE" id="PS50041"/>
    </source>
</evidence>
<gene>
    <name evidence="3" type="ORF">BaRGS_00002917</name>
</gene>
<dbReference type="SMART" id="SM00034">
    <property type="entry name" value="CLECT"/>
    <property type="match status" value="1"/>
</dbReference>
<dbReference type="EMBL" id="JACVVK020000009">
    <property type="protein sequence ID" value="KAK7505646.1"/>
    <property type="molecule type" value="Genomic_DNA"/>
</dbReference>
<organism evidence="3 4">
    <name type="scientific">Batillaria attramentaria</name>
    <dbReference type="NCBI Taxonomy" id="370345"/>
    <lineage>
        <taxon>Eukaryota</taxon>
        <taxon>Metazoa</taxon>
        <taxon>Spiralia</taxon>
        <taxon>Lophotrochozoa</taxon>
        <taxon>Mollusca</taxon>
        <taxon>Gastropoda</taxon>
        <taxon>Caenogastropoda</taxon>
        <taxon>Sorbeoconcha</taxon>
        <taxon>Cerithioidea</taxon>
        <taxon>Batillariidae</taxon>
        <taxon>Batillaria</taxon>
    </lineage>
</organism>
<dbReference type="InterPro" id="IPR018378">
    <property type="entry name" value="C-type_lectin_CS"/>
</dbReference>
<feature type="domain" description="C-type lectin" evidence="2">
    <location>
        <begin position="111"/>
        <end position="231"/>
    </location>
</feature>
<dbReference type="SUPFAM" id="SSF56436">
    <property type="entry name" value="C-type lectin-like"/>
    <property type="match status" value="1"/>
</dbReference>
<dbReference type="PANTHER" id="PTHR22801">
    <property type="entry name" value="LITHOSTATHINE"/>
    <property type="match status" value="1"/>
</dbReference>
<dbReference type="Gene3D" id="3.10.100.10">
    <property type="entry name" value="Mannose-Binding Protein A, subunit A"/>
    <property type="match status" value="1"/>
</dbReference>
<proteinExistence type="predicted"/>
<evidence type="ECO:0000256" key="1">
    <source>
        <dbReference type="ARBA" id="ARBA00023157"/>
    </source>
</evidence>
<comment type="caution">
    <text evidence="3">The sequence shown here is derived from an EMBL/GenBank/DDBJ whole genome shotgun (WGS) entry which is preliminary data.</text>
</comment>
<accession>A0ABD0M1M4</accession>
<dbReference type="PANTHER" id="PTHR22801:SF63">
    <property type="entry name" value="C-TYPE LECTIN DOMAIN-CONTAINING PROTEIN"/>
    <property type="match status" value="1"/>
</dbReference>
<keyword evidence="4" id="KW-1185">Reference proteome</keyword>
<keyword evidence="1" id="KW-1015">Disulfide bond</keyword>
<dbReference type="InterPro" id="IPR050801">
    <property type="entry name" value="Ca-Dep_Lectins_ImmuneDev"/>
</dbReference>
<dbReference type="PROSITE" id="PS50041">
    <property type="entry name" value="C_TYPE_LECTIN_2"/>
    <property type="match status" value="1"/>
</dbReference>
<name>A0ABD0M1M4_9CAEN</name>
<dbReference type="Pfam" id="PF00059">
    <property type="entry name" value="Lectin_C"/>
    <property type="match status" value="1"/>
</dbReference>
<dbReference type="AlphaFoldDB" id="A0ABD0M1M4"/>